<keyword evidence="1" id="KW-0418">Kinase</keyword>
<protein>
    <submittedName>
        <fullName evidence="1">3-phosphoinositide-dependent protein kinase 2-like</fullName>
    </submittedName>
</protein>
<reference evidence="1" key="1">
    <citation type="submission" date="2018-02" db="EMBL/GenBank/DDBJ databases">
        <title>Rhizophora mucronata_Transcriptome.</title>
        <authorList>
            <person name="Meera S.P."/>
            <person name="Sreeshan A."/>
            <person name="Augustine A."/>
        </authorList>
    </citation>
    <scope>NUCLEOTIDE SEQUENCE</scope>
    <source>
        <tissue evidence="1">Leaf</tissue>
    </source>
</reference>
<proteinExistence type="predicted"/>
<dbReference type="AlphaFoldDB" id="A0A2P2MHE9"/>
<name>A0A2P2MHE9_RHIMU</name>
<accession>A0A2P2MHE9</accession>
<dbReference type="EMBL" id="GGEC01049170">
    <property type="protein sequence ID" value="MBX29654.1"/>
    <property type="molecule type" value="Transcribed_RNA"/>
</dbReference>
<organism evidence="1">
    <name type="scientific">Rhizophora mucronata</name>
    <name type="common">Asiatic mangrove</name>
    <dbReference type="NCBI Taxonomy" id="61149"/>
    <lineage>
        <taxon>Eukaryota</taxon>
        <taxon>Viridiplantae</taxon>
        <taxon>Streptophyta</taxon>
        <taxon>Embryophyta</taxon>
        <taxon>Tracheophyta</taxon>
        <taxon>Spermatophyta</taxon>
        <taxon>Magnoliopsida</taxon>
        <taxon>eudicotyledons</taxon>
        <taxon>Gunneridae</taxon>
        <taxon>Pentapetalae</taxon>
        <taxon>rosids</taxon>
        <taxon>fabids</taxon>
        <taxon>Malpighiales</taxon>
        <taxon>Rhizophoraceae</taxon>
        <taxon>Rhizophora</taxon>
    </lineage>
</organism>
<keyword evidence="1" id="KW-0808">Transferase</keyword>
<evidence type="ECO:0000313" key="1">
    <source>
        <dbReference type="EMBL" id="MBX29654.1"/>
    </source>
</evidence>
<sequence>MKTQNCALICYIENKWRDKKKRKELSLQIHCINLLGCQLFQDFPHSSTMLRRSHVEFQRF</sequence>
<dbReference type="GO" id="GO:0016301">
    <property type="term" value="F:kinase activity"/>
    <property type="evidence" value="ECO:0007669"/>
    <property type="project" value="UniProtKB-KW"/>
</dbReference>